<organism evidence="2 3">
    <name type="scientific">Microbotryum intermedium</name>
    <dbReference type="NCBI Taxonomy" id="269621"/>
    <lineage>
        <taxon>Eukaryota</taxon>
        <taxon>Fungi</taxon>
        <taxon>Dikarya</taxon>
        <taxon>Basidiomycota</taxon>
        <taxon>Pucciniomycotina</taxon>
        <taxon>Microbotryomycetes</taxon>
        <taxon>Microbotryales</taxon>
        <taxon>Microbotryaceae</taxon>
        <taxon>Microbotryum</taxon>
    </lineage>
</organism>
<feature type="compositionally biased region" description="Polar residues" evidence="1">
    <location>
        <begin position="233"/>
        <end position="252"/>
    </location>
</feature>
<dbReference type="AlphaFoldDB" id="A0A238F2M9"/>
<dbReference type="EMBL" id="FMSP01000003">
    <property type="protein sequence ID" value="SCV68392.1"/>
    <property type="molecule type" value="Genomic_DNA"/>
</dbReference>
<feature type="region of interest" description="Disordered" evidence="1">
    <location>
        <begin position="1"/>
        <end position="60"/>
    </location>
</feature>
<evidence type="ECO:0000313" key="3">
    <source>
        <dbReference type="Proteomes" id="UP000198372"/>
    </source>
</evidence>
<dbReference type="InterPro" id="IPR035979">
    <property type="entry name" value="RBD_domain_sf"/>
</dbReference>
<dbReference type="STRING" id="269621.A0A238F2M9"/>
<feature type="region of interest" description="Disordered" evidence="1">
    <location>
        <begin position="171"/>
        <end position="252"/>
    </location>
</feature>
<protein>
    <submittedName>
        <fullName evidence="2">BQ2448_513 protein</fullName>
    </submittedName>
</protein>
<name>A0A238F2M9_9BASI</name>
<dbReference type="InterPro" id="IPR034772">
    <property type="entry name" value="CPSF6/7"/>
</dbReference>
<evidence type="ECO:0000313" key="2">
    <source>
        <dbReference type="EMBL" id="SCV68392.1"/>
    </source>
</evidence>
<keyword evidence="3" id="KW-1185">Reference proteome</keyword>
<dbReference type="Proteomes" id="UP000198372">
    <property type="component" value="Unassembled WGS sequence"/>
</dbReference>
<dbReference type="GO" id="GO:0003676">
    <property type="term" value="F:nucleic acid binding"/>
    <property type="evidence" value="ECO:0007669"/>
    <property type="project" value="InterPro"/>
</dbReference>
<proteinExistence type="predicted"/>
<sequence length="252" mass="27730">MSQIAASYRSEAHSLDDREKHPGDLSNKYPPGLRADPGTRHASAPVMRSRSSGAFQSEVSSGDTRNTALYIGEMHWVGECLGQRCEKHRTRALSTRNDRQWTSDQHIRDLCLRVGIDVPLRNISFSEHKVNGKSKGLAFVDFESNELARKVQSWLETHGFQSKKVTAKLGVGGTGVTPFRTLPKGAGNALHRDENSASQTGGQSRAGDSAGTRSVSDSMMWRQSKEKVEPSKTNRGPNTKPAVSNNNWRSRA</sequence>
<reference evidence="3" key="1">
    <citation type="submission" date="2016-09" db="EMBL/GenBank/DDBJ databases">
        <authorList>
            <person name="Jeantristanb JTB J.-T."/>
            <person name="Ricardo R."/>
        </authorList>
    </citation>
    <scope>NUCLEOTIDE SEQUENCE [LARGE SCALE GENOMIC DNA]</scope>
</reference>
<dbReference type="SUPFAM" id="SSF54928">
    <property type="entry name" value="RNA-binding domain, RBD"/>
    <property type="match status" value="1"/>
</dbReference>
<feature type="compositionally biased region" description="Basic and acidic residues" evidence="1">
    <location>
        <begin position="10"/>
        <end position="23"/>
    </location>
</feature>
<dbReference type="InterPro" id="IPR012677">
    <property type="entry name" value="Nucleotide-bd_a/b_plait_sf"/>
</dbReference>
<dbReference type="Gene3D" id="3.30.70.330">
    <property type="match status" value="1"/>
</dbReference>
<evidence type="ECO:0000256" key="1">
    <source>
        <dbReference type="SAM" id="MobiDB-lite"/>
    </source>
</evidence>
<dbReference type="OrthoDB" id="10065185at2759"/>
<gene>
    <name evidence="2" type="ORF">BQ2448_513</name>
</gene>
<dbReference type="GO" id="GO:0005634">
    <property type="term" value="C:nucleus"/>
    <property type="evidence" value="ECO:0007669"/>
    <property type="project" value="UniProtKB-SubCell"/>
</dbReference>
<accession>A0A238F2M9</accession>
<feature type="compositionally biased region" description="Basic and acidic residues" evidence="1">
    <location>
        <begin position="223"/>
        <end position="232"/>
    </location>
</feature>
<feature type="compositionally biased region" description="Polar residues" evidence="1">
    <location>
        <begin position="49"/>
        <end position="60"/>
    </location>
</feature>
<dbReference type="PANTHER" id="PTHR23204">
    <property type="entry name" value="CLEAVAGE AND POLYADENYLATION SPECIFIC FACTOR"/>
    <property type="match status" value="1"/>
</dbReference>
<dbReference type="GO" id="GO:0006397">
    <property type="term" value="P:mRNA processing"/>
    <property type="evidence" value="ECO:0007669"/>
    <property type="project" value="UniProtKB-KW"/>
</dbReference>